<dbReference type="HOGENOM" id="CLU_2827987_0_0_10"/>
<organism evidence="1 2">
    <name type="scientific">Pseudopedobacter saltans (strain ATCC 51119 / DSM 12145 / JCM 21818 / CCUG 39354 / LMG 10337 / NBRC 100064 / NCIMB 13643)</name>
    <name type="common">Pedobacter saltans</name>
    <dbReference type="NCBI Taxonomy" id="762903"/>
    <lineage>
        <taxon>Bacteria</taxon>
        <taxon>Pseudomonadati</taxon>
        <taxon>Bacteroidota</taxon>
        <taxon>Sphingobacteriia</taxon>
        <taxon>Sphingobacteriales</taxon>
        <taxon>Sphingobacteriaceae</taxon>
        <taxon>Pseudopedobacter</taxon>
    </lineage>
</organism>
<evidence type="ECO:0000313" key="2">
    <source>
        <dbReference type="Proteomes" id="UP000000310"/>
    </source>
</evidence>
<accession>F0SAV4</accession>
<dbReference type="RefSeq" id="WP_013632049.1">
    <property type="nucleotide sequence ID" value="NC_015177.1"/>
</dbReference>
<dbReference type="KEGG" id="psn:Pedsa_0978"/>
<name>F0SAV4_PSESL</name>
<dbReference type="Proteomes" id="UP000000310">
    <property type="component" value="Chromosome"/>
</dbReference>
<reference evidence="2" key="2">
    <citation type="submission" date="2011-02" db="EMBL/GenBank/DDBJ databases">
        <title>The complete genome of Pedobacter saltans DSM 12145.</title>
        <authorList>
            <consortium name="US DOE Joint Genome Institute (JGI-PGF)"/>
            <person name="Lucas S."/>
            <person name="Copeland A."/>
            <person name="Lapidus A."/>
            <person name="Bruce D."/>
            <person name="Goodwin L."/>
            <person name="Pitluck S."/>
            <person name="Kyrpides N."/>
            <person name="Mavromatis K."/>
            <person name="Pagani I."/>
            <person name="Ivanova N."/>
            <person name="Ovchinnikova G."/>
            <person name="Lu M."/>
            <person name="Detter J.C."/>
            <person name="Han C."/>
            <person name="Land M."/>
            <person name="Hauser L."/>
            <person name="Markowitz V."/>
            <person name="Cheng J.-F."/>
            <person name="Hugenholtz P."/>
            <person name="Woyke T."/>
            <person name="Wu D."/>
            <person name="Tindall B."/>
            <person name="Pomrenke H.G."/>
            <person name="Brambilla E."/>
            <person name="Klenk H.-P."/>
            <person name="Eisen J.A."/>
        </authorList>
    </citation>
    <scope>NUCLEOTIDE SEQUENCE [LARGE SCALE GENOMIC DNA]</scope>
    <source>
        <strain evidence="2">ATCC 51119 / DSM 12145 / JCM 21818 / LMG 10337 / NBRC 100064 / NCIMB 13643</strain>
    </source>
</reference>
<dbReference type="OrthoDB" id="1274195at2"/>
<reference evidence="1 2" key="1">
    <citation type="journal article" date="2011" name="Stand. Genomic Sci.">
        <title>Complete genome sequence of the gliding, heparinolytic Pedobacter saltans type strain (113).</title>
        <authorList>
            <person name="Liolios K."/>
            <person name="Sikorski J."/>
            <person name="Lu M."/>
            <person name="Nolan M."/>
            <person name="Lapidus A."/>
            <person name="Lucas S."/>
            <person name="Hammon N."/>
            <person name="Deshpande S."/>
            <person name="Cheng J.F."/>
            <person name="Tapia R."/>
            <person name="Han C."/>
            <person name="Goodwin L."/>
            <person name="Pitluck S."/>
            <person name="Huntemann M."/>
            <person name="Ivanova N."/>
            <person name="Pagani I."/>
            <person name="Mavromatis K."/>
            <person name="Ovchinikova G."/>
            <person name="Pati A."/>
            <person name="Chen A."/>
            <person name="Palaniappan K."/>
            <person name="Land M."/>
            <person name="Hauser L."/>
            <person name="Brambilla E.M."/>
            <person name="Kotsyurbenko O."/>
            <person name="Rohde M."/>
            <person name="Tindall B.J."/>
            <person name="Abt B."/>
            <person name="Goker M."/>
            <person name="Detter J.C."/>
            <person name="Woyke T."/>
            <person name="Bristow J."/>
            <person name="Eisen J.A."/>
            <person name="Markowitz V."/>
            <person name="Hugenholtz P."/>
            <person name="Klenk H.P."/>
            <person name="Kyrpides N.C."/>
        </authorList>
    </citation>
    <scope>NUCLEOTIDE SEQUENCE [LARGE SCALE GENOMIC DNA]</scope>
    <source>
        <strain evidence="2">ATCC 51119 / DSM 12145 / JCM 21818 / LMG 10337 / NBRC 100064 / NCIMB 13643</strain>
    </source>
</reference>
<dbReference type="AlphaFoldDB" id="F0SAV4"/>
<gene>
    <name evidence="1" type="ordered locus">Pedsa_0978</name>
</gene>
<dbReference type="STRING" id="762903.Pedsa_0978"/>
<protein>
    <submittedName>
        <fullName evidence="1">Uncharacterized protein</fullName>
    </submittedName>
</protein>
<proteinExistence type="predicted"/>
<evidence type="ECO:0000313" key="1">
    <source>
        <dbReference type="EMBL" id="ADY51549.1"/>
    </source>
</evidence>
<sequence>MNKSSKKRNSYNPVAIDHVAKQFGYSKTYIRWCIDGTKAGIMPDEVKKAYNEAVVKIEEALSNHKR</sequence>
<keyword evidence="2" id="KW-1185">Reference proteome</keyword>
<dbReference type="EMBL" id="CP002545">
    <property type="protein sequence ID" value="ADY51549.1"/>
    <property type="molecule type" value="Genomic_DNA"/>
</dbReference>